<dbReference type="InterPro" id="IPR025403">
    <property type="entry name" value="TgpA-like_C"/>
</dbReference>
<reference evidence="4 5" key="1">
    <citation type="submission" date="2023-07" db="EMBL/GenBank/DDBJ databases">
        <title>Genomic Encyclopedia of Type Strains, Phase IV (KMG-IV): sequencing the most valuable type-strain genomes for metagenomic binning, comparative biology and taxonomic classification.</title>
        <authorList>
            <person name="Goeker M."/>
        </authorList>
    </citation>
    <scope>NUCLEOTIDE SEQUENCE [LARGE SCALE GENOMIC DNA]</scope>
    <source>
        <strain evidence="4 5">DSM 29005</strain>
    </source>
</reference>
<dbReference type="InterPro" id="IPR038765">
    <property type="entry name" value="Papain-like_cys_pep_sf"/>
</dbReference>
<feature type="compositionally biased region" description="Acidic residues" evidence="1">
    <location>
        <begin position="586"/>
        <end position="599"/>
    </location>
</feature>
<feature type="transmembrane region" description="Helical" evidence="2">
    <location>
        <begin position="40"/>
        <end position="58"/>
    </location>
</feature>
<dbReference type="Pfam" id="PF11992">
    <property type="entry name" value="TgpA_N"/>
    <property type="match status" value="1"/>
</dbReference>
<dbReference type="InterPro" id="IPR052901">
    <property type="entry name" value="Bact_TGase-like"/>
</dbReference>
<gene>
    <name evidence="4" type="ORF">J2S19_004800</name>
</gene>
<keyword evidence="5" id="KW-1185">Reference proteome</keyword>
<proteinExistence type="predicted"/>
<feature type="compositionally biased region" description="Basic and acidic residues" evidence="1">
    <location>
        <begin position="572"/>
        <end position="585"/>
    </location>
</feature>
<protein>
    <submittedName>
        <fullName evidence="4">Transglutaminase-like putative cysteine protease</fullName>
    </submittedName>
</protein>
<dbReference type="InterPro" id="IPR002931">
    <property type="entry name" value="Transglutaminase-like"/>
</dbReference>
<feature type="transmembrane region" description="Helical" evidence="2">
    <location>
        <begin position="200"/>
        <end position="221"/>
    </location>
</feature>
<keyword evidence="2" id="KW-0472">Membrane</keyword>
<feature type="transmembrane region" description="Helical" evidence="2">
    <location>
        <begin position="119"/>
        <end position="137"/>
    </location>
</feature>
<dbReference type="Gene3D" id="3.10.620.30">
    <property type="match status" value="1"/>
</dbReference>
<comment type="caution">
    <text evidence="4">The sequence shown here is derived from an EMBL/GenBank/DDBJ whole genome shotgun (WGS) entry which is preliminary data.</text>
</comment>
<evidence type="ECO:0000256" key="1">
    <source>
        <dbReference type="SAM" id="MobiDB-lite"/>
    </source>
</evidence>
<dbReference type="RefSeq" id="WP_307346819.1">
    <property type="nucleotide sequence ID" value="NZ_JAUSUD010000040.1"/>
</dbReference>
<dbReference type="SMART" id="SM00460">
    <property type="entry name" value="TGc"/>
    <property type="match status" value="1"/>
</dbReference>
<keyword evidence="2" id="KW-0812">Transmembrane</keyword>
<feature type="transmembrane region" description="Helical" evidence="2">
    <location>
        <begin position="12"/>
        <end position="28"/>
    </location>
</feature>
<dbReference type="Pfam" id="PF13559">
    <property type="entry name" value="DUF4129"/>
    <property type="match status" value="1"/>
</dbReference>
<dbReference type="PANTHER" id="PTHR42736">
    <property type="entry name" value="PROTEIN-GLUTAMINE GAMMA-GLUTAMYLTRANSFERASE"/>
    <property type="match status" value="1"/>
</dbReference>
<evidence type="ECO:0000313" key="4">
    <source>
        <dbReference type="EMBL" id="MDQ0233453.1"/>
    </source>
</evidence>
<sequence length="738" mass="86053">MKTQRSYGEKSIAYVYYIFAFLLLWEWLRPLEVFTDTENTFVFIFFIAVCFILILLKARWFIAFPVKSIIILFVLHGMYYSGVFLSFLWLNELVQDTMYNLKLIPTANWMSMTASYRTLLFFILLWLLVYLIHYWVLIQKRILIFFILTLLYITVLDTFTPYDATYAIVRTVLIGFFMLGMLYFDRIQKLEKIKVKKFTFISWMLPLFVFILLSGVVAGIAPKASPQWPDPVPFITAIGNEGNGIGGTKKIGYSESDDNLGGGFVEDDTEVFTHISSERHYWRVETKDIYTGKGWVTSEPDNQFHEIGNIRDELQWTEETVATTPYESTITFNEEYQHFHVLYPIGLKEVETDRNLSMFLNRNSELLTPFPNGEGNREQFSSYKIKYDLPTYPLNEMKREQSSTSLSNEFMERYTQLPESLPSRVVDLARQITANETNQYDRAKAIEEYLGTSEFTYDKEDVAIPNGNQDYVDQFLFETLKGYCDNFSTSMIVLLRSIDIPARWVKGYTEGNFVEIVNGEDRLYEVTNNNAHSWVEVYFEGVGWVPFEPTKGFVNPYSVTNELEATEDEEVKEEHEQQEEEKPEKPEDEDTSVEEEEEETKAASSQVNGSSNSNFGIGSTFLYSLLSVIVILSIILYVTRMRWMAVLIINKYKKRSDQDVFFQAYDSLLKQLRRSGFKRESSQTLRGFAETIDAYYQNNTMTKLTASYERALYRRDNAVDEWLKSVELWENLIKKTSS</sequence>
<dbReference type="EMBL" id="JAUSUD010000040">
    <property type="protein sequence ID" value="MDQ0233453.1"/>
    <property type="molecule type" value="Genomic_DNA"/>
</dbReference>
<evidence type="ECO:0000256" key="2">
    <source>
        <dbReference type="SAM" id="Phobius"/>
    </source>
</evidence>
<name>A0ABT9ZME8_9BACI</name>
<dbReference type="Proteomes" id="UP001234495">
    <property type="component" value="Unassembled WGS sequence"/>
</dbReference>
<feature type="transmembrane region" description="Helical" evidence="2">
    <location>
        <begin position="142"/>
        <end position="160"/>
    </location>
</feature>
<dbReference type="InterPro" id="IPR021878">
    <property type="entry name" value="TgpA_N"/>
</dbReference>
<feature type="domain" description="Transglutaminase-like" evidence="3">
    <location>
        <begin position="476"/>
        <end position="551"/>
    </location>
</feature>
<dbReference type="Pfam" id="PF01841">
    <property type="entry name" value="Transglut_core"/>
    <property type="match status" value="1"/>
</dbReference>
<feature type="region of interest" description="Disordered" evidence="1">
    <location>
        <begin position="564"/>
        <end position="609"/>
    </location>
</feature>
<dbReference type="PANTHER" id="PTHR42736:SF1">
    <property type="entry name" value="PROTEIN-GLUTAMINE GAMMA-GLUTAMYLTRANSFERASE"/>
    <property type="match status" value="1"/>
</dbReference>
<feature type="transmembrane region" description="Helical" evidence="2">
    <location>
        <begin position="166"/>
        <end position="184"/>
    </location>
</feature>
<evidence type="ECO:0000259" key="3">
    <source>
        <dbReference type="SMART" id="SM00460"/>
    </source>
</evidence>
<accession>A0ABT9ZME8</accession>
<keyword evidence="2" id="KW-1133">Transmembrane helix</keyword>
<feature type="transmembrane region" description="Helical" evidence="2">
    <location>
        <begin position="621"/>
        <end position="639"/>
    </location>
</feature>
<organism evidence="4 5">
    <name type="scientific">Metabacillus malikii</name>
    <dbReference type="NCBI Taxonomy" id="1504265"/>
    <lineage>
        <taxon>Bacteria</taxon>
        <taxon>Bacillati</taxon>
        <taxon>Bacillota</taxon>
        <taxon>Bacilli</taxon>
        <taxon>Bacillales</taxon>
        <taxon>Bacillaceae</taxon>
        <taxon>Metabacillus</taxon>
    </lineage>
</organism>
<evidence type="ECO:0000313" key="5">
    <source>
        <dbReference type="Proteomes" id="UP001234495"/>
    </source>
</evidence>
<feature type="transmembrane region" description="Helical" evidence="2">
    <location>
        <begin position="70"/>
        <end position="90"/>
    </location>
</feature>
<dbReference type="SUPFAM" id="SSF54001">
    <property type="entry name" value="Cysteine proteinases"/>
    <property type="match status" value="1"/>
</dbReference>